<sequence>MSQHHHHSKNSTHGGVGLYHYEFSCSNSPNPVAFHMTKRKHHFLSIPHFPCINPPNYYEEPTEPNEIVAFPRIEYSPEYSYSFRFSTPDFALGEKSSLVKSPFSVRVSNYSSVEQESDGTNMQVDSEAEEFI</sequence>
<proteinExistence type="predicted"/>
<organism evidence="2 3">
    <name type="scientific">Coptis chinensis</name>
    <dbReference type="NCBI Taxonomy" id="261450"/>
    <lineage>
        <taxon>Eukaryota</taxon>
        <taxon>Viridiplantae</taxon>
        <taxon>Streptophyta</taxon>
        <taxon>Embryophyta</taxon>
        <taxon>Tracheophyta</taxon>
        <taxon>Spermatophyta</taxon>
        <taxon>Magnoliopsida</taxon>
        <taxon>Ranunculales</taxon>
        <taxon>Ranunculaceae</taxon>
        <taxon>Coptidoideae</taxon>
        <taxon>Coptis</taxon>
    </lineage>
</organism>
<name>A0A835LVY8_9MAGN</name>
<feature type="region of interest" description="Disordered" evidence="1">
    <location>
        <begin position="110"/>
        <end position="132"/>
    </location>
</feature>
<evidence type="ECO:0000313" key="3">
    <source>
        <dbReference type="Proteomes" id="UP000631114"/>
    </source>
</evidence>
<gene>
    <name evidence="2" type="ORF">IFM89_030431</name>
</gene>
<dbReference type="Proteomes" id="UP000631114">
    <property type="component" value="Unassembled WGS sequence"/>
</dbReference>
<dbReference type="AlphaFoldDB" id="A0A835LVY8"/>
<reference evidence="2 3" key="1">
    <citation type="submission" date="2020-10" db="EMBL/GenBank/DDBJ databases">
        <title>The Coptis chinensis genome and diversification of protoberbering-type alkaloids.</title>
        <authorList>
            <person name="Wang B."/>
            <person name="Shu S."/>
            <person name="Song C."/>
            <person name="Liu Y."/>
        </authorList>
    </citation>
    <scope>NUCLEOTIDE SEQUENCE [LARGE SCALE GENOMIC DNA]</scope>
    <source>
        <strain evidence="2">HL-2020</strain>
        <tissue evidence="2">Leaf</tissue>
    </source>
</reference>
<dbReference type="OrthoDB" id="1512693at2759"/>
<dbReference type="EMBL" id="JADFTS010000005">
    <property type="protein sequence ID" value="KAF9607012.1"/>
    <property type="molecule type" value="Genomic_DNA"/>
</dbReference>
<protein>
    <submittedName>
        <fullName evidence="2">Uncharacterized protein</fullName>
    </submittedName>
</protein>
<evidence type="ECO:0000313" key="2">
    <source>
        <dbReference type="EMBL" id="KAF9607012.1"/>
    </source>
</evidence>
<comment type="caution">
    <text evidence="2">The sequence shown here is derived from an EMBL/GenBank/DDBJ whole genome shotgun (WGS) entry which is preliminary data.</text>
</comment>
<keyword evidence="3" id="KW-1185">Reference proteome</keyword>
<accession>A0A835LVY8</accession>
<evidence type="ECO:0000256" key="1">
    <source>
        <dbReference type="SAM" id="MobiDB-lite"/>
    </source>
</evidence>
<feature type="compositionally biased region" description="Polar residues" evidence="1">
    <location>
        <begin position="110"/>
        <end position="124"/>
    </location>
</feature>